<organism evidence="1 2">
    <name type="scientific">Candidatus Yanofskybacteria bacterium RIFCSPHIGHO2_02_FULL_39_10</name>
    <dbReference type="NCBI Taxonomy" id="1802674"/>
    <lineage>
        <taxon>Bacteria</taxon>
        <taxon>Candidatus Yanofskyibacteriota</taxon>
    </lineage>
</organism>
<reference evidence="1 2" key="1">
    <citation type="journal article" date="2016" name="Nat. Commun.">
        <title>Thousands of microbial genomes shed light on interconnected biogeochemical processes in an aquifer system.</title>
        <authorList>
            <person name="Anantharaman K."/>
            <person name="Brown C.T."/>
            <person name="Hug L.A."/>
            <person name="Sharon I."/>
            <person name="Castelle C.J."/>
            <person name="Probst A.J."/>
            <person name="Thomas B.C."/>
            <person name="Singh A."/>
            <person name="Wilkins M.J."/>
            <person name="Karaoz U."/>
            <person name="Brodie E.L."/>
            <person name="Williams K.H."/>
            <person name="Hubbard S.S."/>
            <person name="Banfield J.F."/>
        </authorList>
    </citation>
    <scope>NUCLEOTIDE SEQUENCE [LARGE SCALE GENOMIC DNA]</scope>
</reference>
<dbReference type="AlphaFoldDB" id="A0A1F8F640"/>
<name>A0A1F8F640_9BACT</name>
<dbReference type="GO" id="GO:0006231">
    <property type="term" value="P:dTMP biosynthetic process"/>
    <property type="evidence" value="ECO:0007669"/>
    <property type="project" value="InterPro"/>
</dbReference>
<dbReference type="EMBL" id="MGJO01000046">
    <property type="protein sequence ID" value="OGN08603.1"/>
    <property type="molecule type" value="Genomic_DNA"/>
</dbReference>
<proteinExistence type="predicted"/>
<evidence type="ECO:0008006" key="3">
    <source>
        <dbReference type="Google" id="ProtNLM"/>
    </source>
</evidence>
<dbReference type="GO" id="GO:0050797">
    <property type="term" value="F:thymidylate synthase (FAD) activity"/>
    <property type="evidence" value="ECO:0007669"/>
    <property type="project" value="InterPro"/>
</dbReference>
<evidence type="ECO:0000313" key="1">
    <source>
        <dbReference type="EMBL" id="OGN08603.1"/>
    </source>
</evidence>
<dbReference type="Gene3D" id="3.30.1360.170">
    <property type="match status" value="2"/>
</dbReference>
<dbReference type="InterPro" id="IPR003669">
    <property type="entry name" value="Thymidylate_synthase_ThyX"/>
</dbReference>
<dbReference type="InterPro" id="IPR036098">
    <property type="entry name" value="Thymidylate_synthase_ThyX_sf"/>
</dbReference>
<comment type="caution">
    <text evidence="1">The sequence shown here is derived from an EMBL/GenBank/DDBJ whole genome shotgun (WGS) entry which is preliminary data.</text>
</comment>
<dbReference type="Proteomes" id="UP000178908">
    <property type="component" value="Unassembled WGS sequence"/>
</dbReference>
<evidence type="ECO:0000313" key="2">
    <source>
        <dbReference type="Proteomes" id="UP000178908"/>
    </source>
</evidence>
<dbReference type="SUPFAM" id="SSF69796">
    <property type="entry name" value="Thymidylate synthase-complementing protein Thy1"/>
    <property type="match status" value="1"/>
</dbReference>
<gene>
    <name evidence="1" type="ORF">A3C61_00635</name>
</gene>
<sequence>MFVDSFLPGVLAGGLAGEKSIGDFLKENNIKSIGDFLKYSPAASARFYWFIEGQCKQESLRPMVDSSKVKEFLEMYLDYGHNSIARMSAVWLCFEQISVLTAKSLEWTRPGAGYVELSTRFVNRKEAGMYPIEKELARLGYDGSHVLDNLKKPLKYYSELQGENLQGPFPSFLREKWGDLIAKNGGKVELGVAGETFDVLGNLLPAATLTSVAIAVSGESLPSVLKHLILDDTAEGSVLVELVIQEASKIGADQFIRHYQPSPAEISGWDYLITRSIRGIVAFENCPSSRLAKNILWEAFSLSKSDLSDIPTKDRDMRDIATMLFRGGRKDYDKLPREFELITVPFLGQMSFRGWRDLHRQGFSTHCRTLLKPNLGFYRYDKPRPSELDECFNEVEKQSRTFYYELMGVPSRVTQYVLPMGFKVGFIYSANFRQHEFCNWQRTKPSVNHEVRKVFLSIERELRFIYDWWPIFSRADMTNGYVFARGSAVPLPR</sequence>
<protein>
    <recommendedName>
        <fullName evidence="3">Thymidylate synthase</fullName>
    </recommendedName>
</protein>
<dbReference type="GO" id="GO:0050660">
    <property type="term" value="F:flavin adenine dinucleotide binding"/>
    <property type="evidence" value="ECO:0007669"/>
    <property type="project" value="InterPro"/>
</dbReference>
<accession>A0A1F8F640</accession>
<dbReference type="Pfam" id="PF02511">
    <property type="entry name" value="Thy1"/>
    <property type="match status" value="1"/>
</dbReference>